<proteinExistence type="predicted"/>
<evidence type="ECO:0000256" key="6">
    <source>
        <dbReference type="SAM" id="Phobius"/>
    </source>
</evidence>
<dbReference type="Gene3D" id="1.20.1740.10">
    <property type="entry name" value="Amino acid/polyamine transporter I"/>
    <property type="match status" value="1"/>
</dbReference>
<dbReference type="EMBL" id="UYWW01001709">
    <property type="protein sequence ID" value="VDM10891.1"/>
    <property type="molecule type" value="Genomic_DNA"/>
</dbReference>
<dbReference type="OMA" id="PYINNCY"/>
<feature type="transmembrane region" description="Helical" evidence="6">
    <location>
        <begin position="341"/>
        <end position="365"/>
    </location>
</feature>
<dbReference type="Proteomes" id="UP000093561">
    <property type="component" value="Unassembled WGS sequence"/>
</dbReference>
<dbReference type="AlphaFoldDB" id="A0A3P7DLX3"/>
<feature type="transmembrane region" description="Helical" evidence="6">
    <location>
        <begin position="318"/>
        <end position="335"/>
    </location>
</feature>
<gene>
    <name evidence="8" type="ORF">WBA_LOCUS4277</name>
</gene>
<dbReference type="FunCoup" id="A0A3P7DLX3">
    <property type="interactions" value="2"/>
</dbReference>
<evidence type="ECO:0000313" key="10">
    <source>
        <dbReference type="Proteomes" id="UP000270924"/>
    </source>
</evidence>
<feature type="transmembrane region" description="Helical" evidence="6">
    <location>
        <begin position="160"/>
        <end position="186"/>
    </location>
</feature>
<dbReference type="FunFam" id="1.20.1740.10:FF:000052">
    <property type="entry name" value="Lysine histidine transporter-like 3"/>
    <property type="match status" value="1"/>
</dbReference>
<feature type="transmembrane region" description="Helical" evidence="6">
    <location>
        <begin position="126"/>
        <end position="148"/>
    </location>
</feature>
<dbReference type="InParanoid" id="A0A3P7DLX3"/>
<reference evidence="9" key="2">
    <citation type="journal article" date="2016" name="Mol. Ecol.">
        <title>Population genomics of the filarial nematode parasite Wuchereria bancrofti from mosquitoes.</title>
        <authorList>
            <person name="Small S.T."/>
            <person name="Reimer L.J."/>
            <person name="Tisch D.J."/>
            <person name="King C.L."/>
            <person name="Christensen B.M."/>
            <person name="Siba P.M."/>
            <person name="Kazura J.W."/>
            <person name="Serre D."/>
            <person name="Zimmerman P.A."/>
        </authorList>
    </citation>
    <scope>NUCLEOTIDE SEQUENCE</scope>
    <source>
        <strain evidence="9">pt0022</strain>
    </source>
</reference>
<keyword evidence="3 6" id="KW-0812">Transmembrane</keyword>
<dbReference type="PANTHER" id="PTHR48017">
    <property type="entry name" value="OS05G0424000 PROTEIN-RELATED"/>
    <property type="match status" value="1"/>
</dbReference>
<evidence type="ECO:0000313" key="11">
    <source>
        <dbReference type="WBParaSite" id="mrna-Wban_07569"/>
    </source>
</evidence>
<reference evidence="9" key="1">
    <citation type="submission" date="2015-03" db="EMBL/GenBank/DDBJ databases">
        <title>Wuchereria bancrofti Genome Sequencing Papua New Guinea Strain.</title>
        <authorList>
            <person name="Small S.T."/>
            <person name="Serre D."/>
            <person name="Zimmerman P.A."/>
        </authorList>
    </citation>
    <scope>NUCLEOTIDE SEQUENCE [LARGE SCALE GENOMIC DNA]</scope>
    <source>
        <strain evidence="9">pt0022</strain>
    </source>
</reference>
<dbReference type="OrthoDB" id="655540at2759"/>
<dbReference type="InterPro" id="IPR013057">
    <property type="entry name" value="AA_transpt_TM"/>
</dbReference>
<feature type="transmembrane region" description="Helical" evidence="6">
    <location>
        <begin position="279"/>
        <end position="297"/>
    </location>
</feature>
<feature type="domain" description="Amino acid transporter transmembrane" evidence="7">
    <location>
        <begin position="10"/>
        <end position="366"/>
    </location>
</feature>
<keyword evidence="2" id="KW-0813">Transport</keyword>
<dbReference type="Proteomes" id="UP000270924">
    <property type="component" value="Unassembled WGS sequence"/>
</dbReference>
<evidence type="ECO:0000256" key="5">
    <source>
        <dbReference type="ARBA" id="ARBA00023136"/>
    </source>
</evidence>
<feature type="transmembrane region" description="Helical" evidence="6">
    <location>
        <begin position="41"/>
        <end position="62"/>
    </location>
</feature>
<keyword evidence="5 6" id="KW-0472">Membrane</keyword>
<accession>A0A3P7DLX3</accession>
<name>A0A3P7DLX3_WUCBA</name>
<evidence type="ECO:0000256" key="4">
    <source>
        <dbReference type="ARBA" id="ARBA00022989"/>
    </source>
</evidence>
<keyword evidence="4 6" id="KW-1133">Transmembrane helix</keyword>
<evidence type="ECO:0000313" key="8">
    <source>
        <dbReference type="EMBL" id="VDM10891.1"/>
    </source>
</evidence>
<reference evidence="8 10" key="3">
    <citation type="submission" date="2018-11" db="EMBL/GenBank/DDBJ databases">
        <authorList>
            <consortium name="Pathogen Informatics"/>
        </authorList>
    </citation>
    <scope>NUCLEOTIDE SEQUENCE [LARGE SCALE GENOMIC DNA]</scope>
</reference>
<reference evidence="11" key="4">
    <citation type="submission" date="2024-02" db="UniProtKB">
        <authorList>
            <consortium name="WormBaseParasite"/>
        </authorList>
    </citation>
    <scope>IDENTIFICATION</scope>
    <source>
        <strain evidence="11">pt0022</strain>
    </source>
</reference>
<keyword evidence="10" id="KW-1185">Reference proteome</keyword>
<feature type="transmembrane region" description="Helical" evidence="6">
    <location>
        <begin position="394"/>
        <end position="416"/>
    </location>
</feature>
<dbReference type="Pfam" id="PF01490">
    <property type="entry name" value="Aa_trans"/>
    <property type="match status" value="1"/>
</dbReference>
<organism evidence="8 10">
    <name type="scientific">Wuchereria bancrofti</name>
    <dbReference type="NCBI Taxonomy" id="6293"/>
    <lineage>
        <taxon>Eukaryota</taxon>
        <taxon>Metazoa</taxon>
        <taxon>Ecdysozoa</taxon>
        <taxon>Nematoda</taxon>
        <taxon>Chromadorea</taxon>
        <taxon>Rhabditida</taxon>
        <taxon>Spirurina</taxon>
        <taxon>Spiruromorpha</taxon>
        <taxon>Filarioidea</taxon>
        <taxon>Onchocercidae</taxon>
        <taxon>Wuchereria</taxon>
    </lineage>
</organism>
<protein>
    <submittedName>
        <fullName evidence="11">Amino acid transporter transmembrane domain-containing protein</fullName>
    </submittedName>
</protein>
<evidence type="ECO:0000259" key="7">
    <source>
        <dbReference type="Pfam" id="PF01490"/>
    </source>
</evidence>
<feature type="transmembrane region" description="Helical" evidence="6">
    <location>
        <begin position="12"/>
        <end position="35"/>
    </location>
</feature>
<evidence type="ECO:0000256" key="2">
    <source>
        <dbReference type="ARBA" id="ARBA00022448"/>
    </source>
</evidence>
<evidence type="ECO:0000256" key="3">
    <source>
        <dbReference type="ARBA" id="ARBA00022692"/>
    </source>
</evidence>
<comment type="subcellular location">
    <subcellularLocation>
        <location evidence="1">Membrane</location>
    </subcellularLocation>
</comment>
<dbReference type="WBParaSite" id="mrna-Wban_07569">
    <property type="protein sequence ID" value="mrna-Wban_07569"/>
    <property type="gene ID" value="Wban_07569"/>
</dbReference>
<feature type="transmembrane region" description="Helical" evidence="6">
    <location>
        <begin position="198"/>
        <end position="216"/>
    </location>
</feature>
<feature type="transmembrane region" description="Helical" evidence="6">
    <location>
        <begin position="99"/>
        <end position="120"/>
    </location>
</feature>
<evidence type="ECO:0000256" key="1">
    <source>
        <dbReference type="ARBA" id="ARBA00004370"/>
    </source>
</evidence>
<dbReference type="GO" id="GO:0016020">
    <property type="term" value="C:membrane"/>
    <property type="evidence" value="ECO:0007669"/>
    <property type="project" value="UniProtKB-SubCell"/>
</dbReference>
<feature type="transmembrane region" description="Helical" evidence="6">
    <location>
        <begin position="237"/>
        <end position="259"/>
    </location>
</feature>
<evidence type="ECO:0000313" key="9">
    <source>
        <dbReference type="Proteomes" id="UP000093561"/>
    </source>
</evidence>
<sequence length="474" mass="52880">MVVREAPGHGLGWIVAAFFIVADMVGGGIVAMPVAFLETGLIVGIIFMVVITIFFAYTAHLLSENWIIMQQRWPIYQNHCRKPYPEMAMRSMGKTMKTIAARIVYLTMFGTSVVFILLSSKIFQHFLASFFGVNISLCYLICVTTIAIMPLTYLKSPADFWLAIVIAMLCTVLAVLLIALGISFDISSCIPEAHYPKASISGAVVSLGTFLFAFSGHQVFPTIQHDMYRPIDFSKSIILGFCIVTFLYMPLSIYGYLTYGSSMHSSIIDSVQTPWIRHTANLTIAIHCILALIIMVNPLNQQAEHFFNAPHSFGIQRILIRTGVLGTILFCALTIPDFGPFMNLVGALTNPPTCVVLPSLTNLYLNAMYIDEKIRDYKIPTFPEVIRRTATKKLLWNAFIIVIALVAGIVSAYLAIQEILTVHFTPPCYLRLLFAQSDAILHNEKINCCGMEENIYIFGNTTEMCQRSMQILSQ</sequence>